<evidence type="ECO:0000313" key="1">
    <source>
        <dbReference type="EMBL" id="CAG8644721.1"/>
    </source>
</evidence>
<protein>
    <submittedName>
        <fullName evidence="1">9570_t:CDS:1</fullName>
    </submittedName>
</protein>
<keyword evidence="2" id="KW-1185">Reference proteome</keyword>
<name>A0A9N9H3K5_FUNMO</name>
<reference evidence="1" key="1">
    <citation type="submission" date="2021-06" db="EMBL/GenBank/DDBJ databases">
        <authorList>
            <person name="Kallberg Y."/>
            <person name="Tangrot J."/>
            <person name="Rosling A."/>
        </authorList>
    </citation>
    <scope>NUCLEOTIDE SEQUENCE</scope>
    <source>
        <strain evidence="1">87-6 pot B 2015</strain>
    </source>
</reference>
<dbReference type="EMBL" id="CAJVPP010004151">
    <property type="protein sequence ID" value="CAG8644721.1"/>
    <property type="molecule type" value="Genomic_DNA"/>
</dbReference>
<feature type="non-terminal residue" evidence="1">
    <location>
        <position position="1"/>
    </location>
</feature>
<evidence type="ECO:0000313" key="2">
    <source>
        <dbReference type="Proteomes" id="UP000789375"/>
    </source>
</evidence>
<sequence>MPTKSSIKYFKLVGVRIVYDMLDSKQAGWSVVTMIHEIPIRWLNGCSNYDSRLEIPSVPTIARVDDLPSKWRIHGGSLRCSGTYGRETSSWRGIPSKHVVVPAELYTPLVSTDLRPITGLDQEKNYVIGSV</sequence>
<gene>
    <name evidence="1" type="ORF">FMOSSE_LOCUS11170</name>
</gene>
<organism evidence="1 2">
    <name type="scientific">Funneliformis mosseae</name>
    <name type="common">Endomycorrhizal fungus</name>
    <name type="synonym">Glomus mosseae</name>
    <dbReference type="NCBI Taxonomy" id="27381"/>
    <lineage>
        <taxon>Eukaryota</taxon>
        <taxon>Fungi</taxon>
        <taxon>Fungi incertae sedis</taxon>
        <taxon>Mucoromycota</taxon>
        <taxon>Glomeromycotina</taxon>
        <taxon>Glomeromycetes</taxon>
        <taxon>Glomerales</taxon>
        <taxon>Glomeraceae</taxon>
        <taxon>Funneliformis</taxon>
    </lineage>
</organism>
<proteinExistence type="predicted"/>
<dbReference type="AlphaFoldDB" id="A0A9N9H3K5"/>
<accession>A0A9N9H3K5</accession>
<dbReference type="Proteomes" id="UP000789375">
    <property type="component" value="Unassembled WGS sequence"/>
</dbReference>
<comment type="caution">
    <text evidence="1">The sequence shown here is derived from an EMBL/GenBank/DDBJ whole genome shotgun (WGS) entry which is preliminary data.</text>
</comment>